<gene>
    <name evidence="1" type="ORF">FRACA_1810005</name>
</gene>
<reference evidence="1 2" key="1">
    <citation type="submission" date="2017-06" db="EMBL/GenBank/DDBJ databases">
        <authorList>
            <person name="Kim H.J."/>
            <person name="Triplett B.A."/>
        </authorList>
    </citation>
    <scope>NUCLEOTIDE SEQUENCE [LARGE SCALE GENOMIC DNA]</scope>
    <source>
        <strain evidence="1">FRACA_ARgP5</strain>
    </source>
</reference>
<organism evidence="1 2">
    <name type="scientific">Frankia canadensis</name>
    <dbReference type="NCBI Taxonomy" id="1836972"/>
    <lineage>
        <taxon>Bacteria</taxon>
        <taxon>Bacillati</taxon>
        <taxon>Actinomycetota</taxon>
        <taxon>Actinomycetes</taxon>
        <taxon>Frankiales</taxon>
        <taxon>Frankiaceae</taxon>
        <taxon>Frankia</taxon>
    </lineage>
</organism>
<protein>
    <submittedName>
        <fullName evidence="1">Uncharacterized protein</fullName>
    </submittedName>
</protein>
<accession>A0A2I2KNR6</accession>
<evidence type="ECO:0000313" key="2">
    <source>
        <dbReference type="Proteomes" id="UP000234331"/>
    </source>
</evidence>
<dbReference type="EMBL" id="FZMO01000092">
    <property type="protein sequence ID" value="SNQ47308.1"/>
    <property type="molecule type" value="Genomic_DNA"/>
</dbReference>
<proteinExistence type="predicted"/>
<dbReference type="Proteomes" id="UP000234331">
    <property type="component" value="Unassembled WGS sequence"/>
</dbReference>
<keyword evidence="2" id="KW-1185">Reference proteome</keyword>
<dbReference type="AlphaFoldDB" id="A0A2I2KNR6"/>
<name>A0A2I2KNR6_9ACTN</name>
<evidence type="ECO:0000313" key="1">
    <source>
        <dbReference type="EMBL" id="SNQ47308.1"/>
    </source>
</evidence>
<sequence>MGWSDARLGGSSPSWLRRKRLPTVATGPALGAIRIMILCAYGPGRLTRTLGPTRLGRRCCIARTRRTPGVSATAVRRRVRAR</sequence>